<dbReference type="RefSeq" id="WP_044417093.1">
    <property type="nucleotide sequence ID" value="NZ_JXXE01000606.1"/>
</dbReference>
<feature type="region of interest" description="Disordered" evidence="1">
    <location>
        <begin position="105"/>
        <end position="133"/>
    </location>
</feature>
<dbReference type="EMBL" id="JXXE01000606">
    <property type="protein sequence ID" value="KIZ35813.1"/>
    <property type="molecule type" value="Genomic_DNA"/>
</dbReference>
<comment type="caution">
    <text evidence="3">The sequence shown here is derived from an EMBL/GenBank/DDBJ whole genome shotgun (WGS) entry which is preliminary data.</text>
</comment>
<proteinExistence type="predicted"/>
<name>A0A0D7E4N1_RHOPL</name>
<protein>
    <submittedName>
        <fullName evidence="3">Membrane protein</fullName>
    </submittedName>
</protein>
<organism evidence="3 4">
    <name type="scientific">Rhodopseudomonas palustris</name>
    <dbReference type="NCBI Taxonomy" id="1076"/>
    <lineage>
        <taxon>Bacteria</taxon>
        <taxon>Pseudomonadati</taxon>
        <taxon>Pseudomonadota</taxon>
        <taxon>Alphaproteobacteria</taxon>
        <taxon>Hyphomicrobiales</taxon>
        <taxon>Nitrobacteraceae</taxon>
        <taxon>Rhodopseudomonas</taxon>
    </lineage>
</organism>
<keyword evidence="2" id="KW-0732">Signal</keyword>
<evidence type="ECO:0000256" key="1">
    <source>
        <dbReference type="SAM" id="MobiDB-lite"/>
    </source>
</evidence>
<gene>
    <name evidence="3" type="ORF">OO17_25365</name>
</gene>
<dbReference type="AlphaFoldDB" id="A0A0D7E4N1"/>
<dbReference type="Pfam" id="PF10082">
    <property type="entry name" value="BBP2_2"/>
    <property type="match status" value="1"/>
</dbReference>
<sequence length="567" mass="60542">MTSGPATGRHRRAACLRVALACLGLVAIDHVPASAQRLTADLLRPVRGGFVAPQDLPLRKTDDPAIDDPLDNTVRIPETAAPSRIGNIPTYGTAAAAGSGTAEIGYDSLNRKRRKPKYYPGAPKPKPAPGPGTAVVDPAPRLLTGPPSARANKAPVSAALAGTAVGQPTRRRLKADTDPFGAVGDYAGSFLVKSAIELRGGYDSNPGRVSSNPKGAGFYVVAPELMVTSDWDRHALVADLRGSYTGYAGALPSTNPGVQSAPINLDRPDFTGHIDGRIDVSRDTRLLGEARLRLSTDNPGSPNIEAGLAKYPIFTTTGGSFGIDQNFNRLQVTVVGNVDRTVYQNSRLTDGTTDSNADRNFNQYGGAGRVSYEVLPWLKPFVEVEGDTRVHDTAVDRGGYQRDSSGGYAMAGTSFELTRLLTGEASIGYATRTYSDPRLQKLTGLLTSGSLIWTVTPLTTAKFIATSSVDESTLAGVSGVLSRSYTAEVDHDFRRWLTAIGRFTWGSLDYQGSSRYETFHSISGDLVYKLNRTVQVNAQVRHEWLDSNVAGSSNKATIVMLGVRLQN</sequence>
<dbReference type="PATRIC" id="fig|1076.23.peg.1267"/>
<feature type="signal peptide" evidence="2">
    <location>
        <begin position="1"/>
        <end position="35"/>
    </location>
</feature>
<dbReference type="InterPro" id="IPR018759">
    <property type="entry name" value="BBP2_2"/>
</dbReference>
<reference evidence="3 4" key="1">
    <citation type="submission" date="2014-11" db="EMBL/GenBank/DDBJ databases">
        <title>Genomics and ecophysiology of heterotrophic nitrogen fixing bacteria isolated from estuarine surface water.</title>
        <authorList>
            <person name="Bentzon-Tilia M."/>
            <person name="Severin I."/>
            <person name="Hansen L.H."/>
            <person name="Riemann L."/>
        </authorList>
    </citation>
    <scope>NUCLEOTIDE SEQUENCE [LARGE SCALE GENOMIC DNA]</scope>
    <source>
        <strain evidence="3 4">BAL398</strain>
    </source>
</reference>
<dbReference type="Proteomes" id="UP000032515">
    <property type="component" value="Unassembled WGS sequence"/>
</dbReference>
<feature type="chain" id="PRO_5002318920" evidence="2">
    <location>
        <begin position="36"/>
        <end position="567"/>
    </location>
</feature>
<evidence type="ECO:0000256" key="2">
    <source>
        <dbReference type="SAM" id="SignalP"/>
    </source>
</evidence>
<accession>A0A0D7E4N1</accession>
<evidence type="ECO:0000313" key="3">
    <source>
        <dbReference type="EMBL" id="KIZ35813.1"/>
    </source>
</evidence>
<evidence type="ECO:0000313" key="4">
    <source>
        <dbReference type="Proteomes" id="UP000032515"/>
    </source>
</evidence>